<name>A0AAD5F291_PRUDU</name>
<comment type="caution">
    <text evidence="1">The sequence shown here is derived from an EMBL/GenBank/DDBJ whole genome shotgun (WGS) entry which is preliminary data.</text>
</comment>
<evidence type="ECO:0000313" key="2">
    <source>
        <dbReference type="Proteomes" id="UP001054821"/>
    </source>
</evidence>
<evidence type="ECO:0000313" key="1">
    <source>
        <dbReference type="EMBL" id="KAI5350615.1"/>
    </source>
</evidence>
<dbReference type="EMBL" id="JAJFAZ020000001">
    <property type="protein sequence ID" value="KAI5350615.1"/>
    <property type="molecule type" value="Genomic_DNA"/>
</dbReference>
<dbReference type="AlphaFoldDB" id="A0AAD5F291"/>
<reference evidence="1 2" key="1">
    <citation type="journal article" date="2022" name="G3 (Bethesda)">
        <title>Whole-genome sequence and methylome profiling of the almond [Prunus dulcis (Mill.) D.A. Webb] cultivar 'Nonpareil'.</title>
        <authorList>
            <person name="D'Amico-Willman K.M."/>
            <person name="Ouma W.Z."/>
            <person name="Meulia T."/>
            <person name="Sideli G.M."/>
            <person name="Gradziel T.M."/>
            <person name="Fresnedo-Ramirez J."/>
        </authorList>
    </citation>
    <scope>NUCLEOTIDE SEQUENCE [LARGE SCALE GENOMIC DNA]</scope>
    <source>
        <strain evidence="1">Clone GOH B32 T37-40</strain>
    </source>
</reference>
<protein>
    <submittedName>
        <fullName evidence="1">Uncharacterized protein</fullName>
    </submittedName>
</protein>
<sequence>MKSNRSCNKGTSWRDSDDLERARFTGLPDSTARKVLFDGWDSWTVYAWAEAKKFIVQMIKEINAQVIGDPSMTRNIGGQAIQAKEVIVTFVIVARDLKLPFGDEEDDYETLAEPTIVEVTPSVRRNKRKETTKAQDSVVQPDLPEEPAVAPIATLETNEELQEAFDTVEEENKVSEGDKEKTKEGEEDVRFLAERIPVVVGISCSKIDSATSSTCDTRKCTSQIPAEVIAKSIELAKKQKEAQRTEPTSSKLAPFDDVEAKHSVAVAQPEVEEDKTAETLAVVTCPLKPPIVAISIIMSQFSFILALHGVD</sequence>
<accession>A0AAD5F291</accession>
<keyword evidence="2" id="KW-1185">Reference proteome</keyword>
<dbReference type="Proteomes" id="UP001054821">
    <property type="component" value="Chromosome 1"/>
</dbReference>
<proteinExistence type="predicted"/>
<gene>
    <name evidence="1" type="ORF">L3X38_003506</name>
</gene>
<organism evidence="1 2">
    <name type="scientific">Prunus dulcis</name>
    <name type="common">Almond</name>
    <name type="synonym">Amygdalus dulcis</name>
    <dbReference type="NCBI Taxonomy" id="3755"/>
    <lineage>
        <taxon>Eukaryota</taxon>
        <taxon>Viridiplantae</taxon>
        <taxon>Streptophyta</taxon>
        <taxon>Embryophyta</taxon>
        <taxon>Tracheophyta</taxon>
        <taxon>Spermatophyta</taxon>
        <taxon>Magnoliopsida</taxon>
        <taxon>eudicotyledons</taxon>
        <taxon>Gunneridae</taxon>
        <taxon>Pentapetalae</taxon>
        <taxon>rosids</taxon>
        <taxon>fabids</taxon>
        <taxon>Rosales</taxon>
        <taxon>Rosaceae</taxon>
        <taxon>Amygdaloideae</taxon>
        <taxon>Amygdaleae</taxon>
        <taxon>Prunus</taxon>
    </lineage>
</organism>